<keyword evidence="2" id="KW-1003">Cell membrane</keyword>
<dbReference type="PANTHER" id="PTHR34220">
    <property type="entry name" value="SENSOR HISTIDINE KINASE YPDA"/>
    <property type="match status" value="1"/>
</dbReference>
<dbReference type="Proteomes" id="UP000838821">
    <property type="component" value="Unassembled WGS sequence"/>
</dbReference>
<proteinExistence type="predicted"/>
<dbReference type="InterPro" id="IPR003660">
    <property type="entry name" value="HAMP_dom"/>
</dbReference>
<dbReference type="SMART" id="SM00304">
    <property type="entry name" value="HAMP"/>
    <property type="match status" value="1"/>
</dbReference>
<evidence type="ECO:0000256" key="9">
    <source>
        <dbReference type="ARBA" id="ARBA00022989"/>
    </source>
</evidence>
<dbReference type="InterPro" id="IPR033479">
    <property type="entry name" value="dCache_1"/>
</dbReference>
<dbReference type="PROSITE" id="PS50885">
    <property type="entry name" value="HAMP"/>
    <property type="match status" value="1"/>
</dbReference>
<protein>
    <recommendedName>
        <fullName evidence="13">HAMP domain-containing protein</fullName>
    </recommendedName>
</protein>
<keyword evidence="8" id="KW-0067">ATP-binding</keyword>
<keyword evidence="6" id="KW-0547">Nucleotide-binding</keyword>
<dbReference type="Pfam" id="PF02743">
    <property type="entry name" value="dCache_1"/>
    <property type="match status" value="1"/>
</dbReference>
<evidence type="ECO:0000256" key="11">
    <source>
        <dbReference type="ARBA" id="ARBA00023136"/>
    </source>
</evidence>
<evidence type="ECO:0000313" key="14">
    <source>
        <dbReference type="EMBL" id="CAH1192086.1"/>
    </source>
</evidence>
<evidence type="ECO:0000256" key="5">
    <source>
        <dbReference type="ARBA" id="ARBA00022692"/>
    </source>
</evidence>
<dbReference type="InterPro" id="IPR010559">
    <property type="entry name" value="Sig_transdc_His_kin_internal"/>
</dbReference>
<feature type="transmembrane region" description="Helical" evidence="12">
    <location>
        <begin position="24"/>
        <end position="44"/>
    </location>
</feature>
<dbReference type="Gene3D" id="6.10.340.10">
    <property type="match status" value="1"/>
</dbReference>
<keyword evidence="11 12" id="KW-0472">Membrane</keyword>
<dbReference type="Pfam" id="PF02518">
    <property type="entry name" value="HATPase_c"/>
    <property type="match status" value="1"/>
</dbReference>
<gene>
    <name evidence="14" type="ORF">PAECIP111891_00197</name>
</gene>
<accession>A0ABN8FYZ9</accession>
<dbReference type="SUPFAM" id="SSF55874">
    <property type="entry name" value="ATPase domain of HSP90 chaperone/DNA topoisomerase II/histidine kinase"/>
    <property type="match status" value="1"/>
</dbReference>
<keyword evidence="4" id="KW-0808">Transferase</keyword>
<evidence type="ECO:0000256" key="4">
    <source>
        <dbReference type="ARBA" id="ARBA00022679"/>
    </source>
</evidence>
<evidence type="ECO:0000256" key="8">
    <source>
        <dbReference type="ARBA" id="ARBA00022840"/>
    </source>
</evidence>
<comment type="subcellular location">
    <subcellularLocation>
        <location evidence="1">Cell membrane</location>
        <topology evidence="1">Multi-pass membrane protein</topology>
    </subcellularLocation>
</comment>
<evidence type="ECO:0000256" key="1">
    <source>
        <dbReference type="ARBA" id="ARBA00004651"/>
    </source>
</evidence>
<dbReference type="CDD" id="cd18773">
    <property type="entry name" value="PDC1_HK_sensor"/>
    <property type="match status" value="1"/>
</dbReference>
<dbReference type="InterPro" id="IPR036890">
    <property type="entry name" value="HATPase_C_sf"/>
</dbReference>
<dbReference type="PANTHER" id="PTHR34220:SF11">
    <property type="entry name" value="SENSOR PROTEIN KINASE HPTS"/>
    <property type="match status" value="1"/>
</dbReference>
<name>A0ABN8FYZ9_9BACL</name>
<evidence type="ECO:0000256" key="10">
    <source>
        <dbReference type="ARBA" id="ARBA00023012"/>
    </source>
</evidence>
<dbReference type="InterPro" id="IPR050640">
    <property type="entry name" value="Bact_2-comp_sensor_kinase"/>
</dbReference>
<comment type="caution">
    <text evidence="14">The sequence shown here is derived from an EMBL/GenBank/DDBJ whole genome shotgun (WGS) entry which is preliminary data.</text>
</comment>
<dbReference type="EMBL" id="CAKMMW010000001">
    <property type="protein sequence ID" value="CAH1192086.1"/>
    <property type="molecule type" value="Genomic_DNA"/>
</dbReference>
<dbReference type="CDD" id="cd06225">
    <property type="entry name" value="HAMP"/>
    <property type="match status" value="1"/>
</dbReference>
<keyword evidence="10" id="KW-0902">Two-component regulatory system</keyword>
<feature type="domain" description="HAMP" evidence="13">
    <location>
        <begin position="326"/>
        <end position="378"/>
    </location>
</feature>
<keyword evidence="9 12" id="KW-1133">Transmembrane helix</keyword>
<evidence type="ECO:0000256" key="12">
    <source>
        <dbReference type="SAM" id="Phobius"/>
    </source>
</evidence>
<evidence type="ECO:0000313" key="15">
    <source>
        <dbReference type="Proteomes" id="UP000838821"/>
    </source>
</evidence>
<feature type="transmembrane region" description="Helical" evidence="12">
    <location>
        <begin position="307"/>
        <end position="329"/>
    </location>
</feature>
<sequence length="605" mass="69401">MALTKWIKRLNIIVPSMKLNQRFLASYLFVCIIPLLIVSTIIYYQSANSLEEASQEFAALYTSQIESSMNDFLQEYDRVTKTVLIDNDILSRLGEEKLPMAELIVNNNMINRILMRIALLKPEISYMTLITKGNNVYHYSNTSSVVNESILLQQDWYKKSMDPEETLFITPLHDRSYYEDKGEGAVLTVGRVLLNSNGSYAGVLLIDMDPSHLLKLNENFIVARDRYDMRVIVSNKKGEMVYHSDLTSGKTNWKQLSASQSNPAMEKKDEKMIVLTGSMVSNQLVVRTEIPRDKLLLKIGNMKVSTILVIAISFLFIIVISIAMSSYITRPIMNLRRSMKQAEAGLYHPIELKISNDEIGSLIHSYNKMIITIKTLIEEVYLAEIKQRHAKFLALQHQINPHMLYNTLESIRMKALVKEQDEIAGMIKILARMFRLSLGKEAGLHLVSNEVDYTMNYLKLQNIRFDDRFKLHVQMSEEVLQCRILPLIFQPIVENSINHGFHDYSKVMNIYLEGTITDDNDLRIRISDDGEGMDTSQVEELNKNLAEAEANKLKLDDLIEASGMSIGLRNIAERIKLQYGDRYDMTVNSLRGEGTVVEFRIPRRE</sequence>
<organism evidence="14 15">
    <name type="scientific">Paenibacillus allorhizoplanae</name>
    <dbReference type="NCBI Taxonomy" id="2905648"/>
    <lineage>
        <taxon>Bacteria</taxon>
        <taxon>Bacillati</taxon>
        <taxon>Bacillota</taxon>
        <taxon>Bacilli</taxon>
        <taxon>Bacillales</taxon>
        <taxon>Paenibacillaceae</taxon>
        <taxon>Paenibacillus</taxon>
    </lineage>
</organism>
<dbReference type="SUPFAM" id="SSF158472">
    <property type="entry name" value="HAMP domain-like"/>
    <property type="match status" value="1"/>
</dbReference>
<dbReference type="RefSeq" id="WP_236284047.1">
    <property type="nucleotide sequence ID" value="NZ_CAKMMW010000001.1"/>
</dbReference>
<keyword evidence="5 12" id="KW-0812">Transmembrane</keyword>
<evidence type="ECO:0000256" key="3">
    <source>
        <dbReference type="ARBA" id="ARBA00022553"/>
    </source>
</evidence>
<reference evidence="14" key="1">
    <citation type="submission" date="2022-01" db="EMBL/GenBank/DDBJ databases">
        <authorList>
            <person name="Criscuolo A."/>
        </authorList>
    </citation>
    <scope>NUCLEOTIDE SEQUENCE</scope>
    <source>
        <strain evidence="14">CIP111891</strain>
    </source>
</reference>
<evidence type="ECO:0000256" key="2">
    <source>
        <dbReference type="ARBA" id="ARBA00022475"/>
    </source>
</evidence>
<evidence type="ECO:0000256" key="7">
    <source>
        <dbReference type="ARBA" id="ARBA00022777"/>
    </source>
</evidence>
<evidence type="ECO:0000259" key="13">
    <source>
        <dbReference type="PROSITE" id="PS50885"/>
    </source>
</evidence>
<dbReference type="Pfam" id="PF06580">
    <property type="entry name" value="His_kinase"/>
    <property type="match status" value="1"/>
</dbReference>
<keyword evidence="7" id="KW-0418">Kinase</keyword>
<evidence type="ECO:0000256" key="6">
    <source>
        <dbReference type="ARBA" id="ARBA00022741"/>
    </source>
</evidence>
<dbReference type="InterPro" id="IPR003594">
    <property type="entry name" value="HATPase_dom"/>
</dbReference>
<keyword evidence="3" id="KW-0597">Phosphoprotein</keyword>
<keyword evidence="15" id="KW-1185">Reference proteome</keyword>
<dbReference type="Gene3D" id="3.30.565.10">
    <property type="entry name" value="Histidine kinase-like ATPase, C-terminal domain"/>
    <property type="match status" value="1"/>
</dbReference>